<evidence type="ECO:0000256" key="2">
    <source>
        <dbReference type="SAM" id="SignalP"/>
    </source>
</evidence>
<keyword evidence="1" id="KW-0378">Hydrolase</keyword>
<accession>A0ABS5L5V9</accession>
<organism evidence="3 4">
    <name type="scientific">Catenulispora pinistramenti</name>
    <dbReference type="NCBI Taxonomy" id="2705254"/>
    <lineage>
        <taxon>Bacteria</taxon>
        <taxon>Bacillati</taxon>
        <taxon>Actinomycetota</taxon>
        <taxon>Actinomycetes</taxon>
        <taxon>Catenulisporales</taxon>
        <taxon>Catenulisporaceae</taxon>
        <taxon>Catenulispora</taxon>
    </lineage>
</organism>
<dbReference type="PANTHER" id="PTHR31377:SF0">
    <property type="entry name" value="AGMATINE DEIMINASE-RELATED"/>
    <property type="match status" value="1"/>
</dbReference>
<dbReference type="PANTHER" id="PTHR31377">
    <property type="entry name" value="AGMATINE DEIMINASE-RELATED"/>
    <property type="match status" value="1"/>
</dbReference>
<sequence>TPTRRSLLLGAAAAGAATLVGARAAEAATANAAPATSAKGAADASALGAAAAAPAHRAAAASGTFVVPVDSVPHTRTWMAWPDSTSIWDRQLAGVQQNIALIARTIADYEPVYLLANSASVAKARSMCGSGVTVIGSIPVNDCWMRDTGPIFRTDGAGGLDSVGLNFNGWGNRQVHTNDALVAQRVAGYLGLPFTAAGLVAEGGAIETDGAGTLMATQSSIVNTNRNPKLSQAQIQAAMCAAYGAGEVIWFTGIRNQDITDDHVDATSRFLAPGAGAVQLPASDENDVWATDEKQQYQVLSTATDAQGTTIGVTKIQGPDYNLIRSTNQDFVGSYANYYVCNGAVISAQFGDTNADGQAYDTLSALFPDRTIEQLDIDNLGNGGGGIHCVTQQQPSV</sequence>
<protein>
    <submittedName>
        <fullName evidence="3">Agmatine deiminase family protein</fullName>
    </submittedName>
</protein>
<name>A0ABS5L5V9_9ACTN</name>
<evidence type="ECO:0000256" key="1">
    <source>
        <dbReference type="ARBA" id="ARBA00022801"/>
    </source>
</evidence>
<evidence type="ECO:0000313" key="3">
    <source>
        <dbReference type="EMBL" id="MBS2553736.1"/>
    </source>
</evidence>
<feature type="signal peptide" evidence="2">
    <location>
        <begin position="1"/>
        <end position="24"/>
    </location>
</feature>
<feature type="chain" id="PRO_5046582247" evidence="2">
    <location>
        <begin position="25"/>
        <end position="397"/>
    </location>
</feature>
<dbReference type="Gene3D" id="3.75.10.10">
    <property type="entry name" value="L-arginine/glycine Amidinotransferase, Chain A"/>
    <property type="match status" value="1"/>
</dbReference>
<keyword evidence="2" id="KW-0732">Signal</keyword>
<comment type="caution">
    <text evidence="3">The sequence shown here is derived from an EMBL/GenBank/DDBJ whole genome shotgun (WGS) entry which is preliminary data.</text>
</comment>
<keyword evidence="4" id="KW-1185">Reference proteome</keyword>
<proteinExistence type="predicted"/>
<gene>
    <name evidence="3" type="ORF">KGQ19_43480</name>
</gene>
<dbReference type="EMBL" id="JAAFYZ010000281">
    <property type="protein sequence ID" value="MBS2553736.1"/>
    <property type="molecule type" value="Genomic_DNA"/>
</dbReference>
<dbReference type="PROSITE" id="PS51318">
    <property type="entry name" value="TAT"/>
    <property type="match status" value="1"/>
</dbReference>
<evidence type="ECO:0000313" key="4">
    <source>
        <dbReference type="Proteomes" id="UP000730482"/>
    </source>
</evidence>
<feature type="non-terminal residue" evidence="3">
    <location>
        <position position="1"/>
    </location>
</feature>
<dbReference type="Proteomes" id="UP000730482">
    <property type="component" value="Unassembled WGS sequence"/>
</dbReference>
<dbReference type="InterPro" id="IPR007466">
    <property type="entry name" value="Peptidyl-Arg-deiminase_porph"/>
</dbReference>
<reference evidence="3 4" key="1">
    <citation type="submission" date="2020-02" db="EMBL/GenBank/DDBJ databases">
        <title>Acidophilic actinobacteria isolated from forest soil.</title>
        <authorList>
            <person name="Golinska P."/>
        </authorList>
    </citation>
    <scope>NUCLEOTIDE SEQUENCE [LARGE SCALE GENOMIC DNA]</scope>
    <source>
        <strain evidence="3 4">NL8</strain>
    </source>
</reference>
<dbReference type="InterPro" id="IPR006311">
    <property type="entry name" value="TAT_signal"/>
</dbReference>
<dbReference type="Pfam" id="PF04371">
    <property type="entry name" value="PAD_porph"/>
    <property type="match status" value="1"/>
</dbReference>
<dbReference type="SUPFAM" id="SSF55909">
    <property type="entry name" value="Pentein"/>
    <property type="match status" value="1"/>
</dbReference>